<evidence type="ECO:0000256" key="2">
    <source>
        <dbReference type="ARBA" id="ARBA00004906"/>
    </source>
</evidence>
<dbReference type="Gene3D" id="3.90.1750.10">
    <property type="entry name" value="Hect, E3 ligase catalytic domains"/>
    <property type="match status" value="1"/>
</dbReference>
<dbReference type="SUPFAM" id="SSF56204">
    <property type="entry name" value="Hect, E3 ligase catalytic domain"/>
    <property type="match status" value="1"/>
</dbReference>
<evidence type="ECO:0000313" key="9">
    <source>
        <dbReference type="EMBL" id="CAH0748607.1"/>
    </source>
</evidence>
<accession>A0AAI8UUE9</accession>
<comment type="pathway">
    <text evidence="2">Protein modification; protein ubiquitination.</text>
</comment>
<dbReference type="PANTHER" id="PTHR11254:SF440">
    <property type="entry name" value="E3 UBIQUITIN-PROTEIN LIGASE NEDD-4"/>
    <property type="match status" value="1"/>
</dbReference>
<dbReference type="SMART" id="SM00119">
    <property type="entry name" value="HECTc"/>
    <property type="match status" value="1"/>
</dbReference>
<reference evidence="9" key="1">
    <citation type="submission" date="2021-12" db="EMBL/GenBank/DDBJ databases">
        <authorList>
            <person name="King R."/>
        </authorList>
    </citation>
    <scope>NUCLEOTIDE SEQUENCE</scope>
</reference>
<keyword evidence="4" id="KW-0808">Transferase</keyword>
<dbReference type="GO" id="GO:0005737">
    <property type="term" value="C:cytoplasm"/>
    <property type="evidence" value="ECO:0007669"/>
    <property type="project" value="TreeGrafter"/>
</dbReference>
<evidence type="ECO:0000256" key="3">
    <source>
        <dbReference type="ARBA" id="ARBA00012485"/>
    </source>
</evidence>
<evidence type="ECO:0000256" key="6">
    <source>
        <dbReference type="PROSITE-ProRule" id="PRU00104"/>
    </source>
</evidence>
<dbReference type="Pfam" id="PF00632">
    <property type="entry name" value="HECT"/>
    <property type="match status" value="1"/>
</dbReference>
<feature type="region of interest" description="Disordered" evidence="7">
    <location>
        <begin position="53"/>
        <end position="72"/>
    </location>
</feature>
<name>A0AAI8UUE9_BEMTA</name>
<dbReference type="GO" id="GO:0009966">
    <property type="term" value="P:regulation of signal transduction"/>
    <property type="evidence" value="ECO:0007669"/>
    <property type="project" value="UniProtKB-ARBA"/>
</dbReference>
<dbReference type="InterPro" id="IPR050409">
    <property type="entry name" value="E3_ubiq-protein_ligase"/>
</dbReference>
<organism evidence="9 10">
    <name type="scientific">Bemisia tabaci</name>
    <name type="common">Sweetpotato whitefly</name>
    <name type="synonym">Aleurodes tabaci</name>
    <dbReference type="NCBI Taxonomy" id="7038"/>
    <lineage>
        <taxon>Eukaryota</taxon>
        <taxon>Metazoa</taxon>
        <taxon>Ecdysozoa</taxon>
        <taxon>Arthropoda</taxon>
        <taxon>Hexapoda</taxon>
        <taxon>Insecta</taxon>
        <taxon>Pterygota</taxon>
        <taxon>Neoptera</taxon>
        <taxon>Paraneoptera</taxon>
        <taxon>Hemiptera</taxon>
        <taxon>Sternorrhyncha</taxon>
        <taxon>Aleyrodoidea</taxon>
        <taxon>Aleyrodidae</taxon>
        <taxon>Aleyrodinae</taxon>
        <taxon>Bemisia</taxon>
    </lineage>
</organism>
<gene>
    <name evidence="9" type="ORF">BEMITA_LOCUS199</name>
</gene>
<evidence type="ECO:0000256" key="4">
    <source>
        <dbReference type="ARBA" id="ARBA00022679"/>
    </source>
</evidence>
<dbReference type="InterPro" id="IPR000569">
    <property type="entry name" value="HECT_dom"/>
</dbReference>
<feature type="active site" description="Glycyl thioester intermediate" evidence="6">
    <location>
        <position position="733"/>
    </location>
</feature>
<protein>
    <recommendedName>
        <fullName evidence="3">HECT-type E3 ubiquitin transferase</fullName>
        <ecNumber evidence="3">2.3.2.26</ecNumber>
    </recommendedName>
</protein>
<dbReference type="EMBL" id="CAKKNF020000066">
    <property type="protein sequence ID" value="CAH0748607.1"/>
    <property type="molecule type" value="Genomic_DNA"/>
</dbReference>
<dbReference type="AlphaFoldDB" id="A0AAI8UUE9"/>
<keyword evidence="10" id="KW-1185">Reference proteome</keyword>
<keyword evidence="5 6" id="KW-0833">Ubl conjugation pathway</keyword>
<evidence type="ECO:0000259" key="8">
    <source>
        <dbReference type="PROSITE" id="PS50237"/>
    </source>
</evidence>
<evidence type="ECO:0000256" key="7">
    <source>
        <dbReference type="SAM" id="MobiDB-lite"/>
    </source>
</evidence>
<dbReference type="GO" id="GO:0016567">
    <property type="term" value="P:protein ubiquitination"/>
    <property type="evidence" value="ECO:0007669"/>
    <property type="project" value="TreeGrafter"/>
</dbReference>
<dbReference type="InterPro" id="IPR035983">
    <property type="entry name" value="Hect_E3_ubiquitin_ligase"/>
</dbReference>
<dbReference type="GO" id="GO:0006511">
    <property type="term" value="P:ubiquitin-dependent protein catabolic process"/>
    <property type="evidence" value="ECO:0007669"/>
    <property type="project" value="TreeGrafter"/>
</dbReference>
<evidence type="ECO:0000256" key="1">
    <source>
        <dbReference type="ARBA" id="ARBA00000885"/>
    </source>
</evidence>
<comment type="caution">
    <text evidence="9">The sequence shown here is derived from an EMBL/GenBank/DDBJ whole genome shotgun (WGS) entry which is preliminary data.</text>
</comment>
<dbReference type="PANTHER" id="PTHR11254">
    <property type="entry name" value="HECT DOMAIN UBIQUITIN-PROTEIN LIGASE"/>
    <property type="match status" value="1"/>
</dbReference>
<dbReference type="Proteomes" id="UP001152759">
    <property type="component" value="Unassembled WGS sequence"/>
</dbReference>
<sequence>MSPIPASLTVTVSFAHKFFLSFVSVGWRSKLAFPSILYYGTISVNLPRNRGTHLARYPPPTPKSSADSTPALSEQVREEIQNAVRSAMLELRQNQLTESSGADVAVLHRHPYIPPRPSERFNESQSVPPLTAHNWHGQSCSYAVSGPSFPIQNQELARNTNPYSRTGIVQSLGARQAAPGLANGPRLFPSTNITATVGTFNRKRLKIDTKEKPFFRKMFLLDKASATELSAEDRERLESTGFVLDHRKLDRGWSNQALKDKTYEFFKGVLPATIKIMFVRFNGKSFKPFNLNEDEIDGAFLSANTKNIVYIRPMQNIIENEKQTFSYIDDEGRTQFYTIPQDELPPHDSPDSPTFLEINNDDDFLTETTSHQILSSDEDVFVQKAPRRSFKKSIKKEQSQLNLTSPAAFMKHFEPLLKKRRLTINRETISEQLYSLSREPSFSVLIDLKVTFAGEAGTDCGALKRDCLRLLLNKLKNDTSLFEGADYAKLLVLDMQNLADEKYKFVGQVLQLAILNKVACPEFFSPILYQMLSEKQPNLAYDINNVENGAIKHALQELEERESVFACNEVIREHPCIQWAGVKLCVESATFNEDKISILTGVYNYYMYERIRGPLYQLMSGLNQETNLLDHIQKAPDAFYPLFCRSKEPQKLDAQKFYNLFSTYASTPQEERVLANWQCFLQEVEDNKSPVNFADILIFATADEKIPSLGYLSDRPKPRISFIEGVNPTASACFNHLRLPLDNFTYESFKENLQVAFLKCSRFDRS</sequence>
<comment type="catalytic activity">
    <reaction evidence="1">
        <text>S-ubiquitinyl-[E2 ubiquitin-conjugating enzyme]-L-cysteine + [acceptor protein]-L-lysine = [E2 ubiquitin-conjugating enzyme]-L-cysteine + N(6)-ubiquitinyl-[acceptor protein]-L-lysine.</text>
        <dbReference type="EC" id="2.3.2.26"/>
    </reaction>
</comment>
<evidence type="ECO:0000256" key="5">
    <source>
        <dbReference type="ARBA" id="ARBA00022786"/>
    </source>
</evidence>
<dbReference type="PROSITE" id="PS50237">
    <property type="entry name" value="HECT"/>
    <property type="match status" value="1"/>
</dbReference>
<dbReference type="GO" id="GO:0061630">
    <property type="term" value="F:ubiquitin protein ligase activity"/>
    <property type="evidence" value="ECO:0007669"/>
    <property type="project" value="UniProtKB-EC"/>
</dbReference>
<dbReference type="EC" id="2.3.2.26" evidence="3"/>
<feature type="compositionally biased region" description="Polar residues" evidence="7">
    <location>
        <begin position="63"/>
        <end position="72"/>
    </location>
</feature>
<feature type="domain" description="HECT" evidence="8">
    <location>
        <begin position="438"/>
        <end position="740"/>
    </location>
</feature>
<proteinExistence type="predicted"/>
<evidence type="ECO:0000313" key="10">
    <source>
        <dbReference type="Proteomes" id="UP001152759"/>
    </source>
</evidence>